<gene>
    <name evidence="7" type="ORF">CAL22_20495</name>
</gene>
<dbReference type="GO" id="GO:0016020">
    <property type="term" value="C:membrane"/>
    <property type="evidence" value="ECO:0007669"/>
    <property type="project" value="UniProtKB-SubCell"/>
</dbReference>
<feature type="transmembrane region" description="Helical" evidence="5">
    <location>
        <begin position="26"/>
        <end position="46"/>
    </location>
</feature>
<accession>A0A261VDH1</accession>
<evidence type="ECO:0000313" key="7">
    <source>
        <dbReference type="EMBL" id="OZI72149.1"/>
    </source>
</evidence>
<dbReference type="OrthoDB" id="8576060at2"/>
<feature type="transmembrane region" description="Helical" evidence="5">
    <location>
        <begin position="386"/>
        <end position="403"/>
    </location>
</feature>
<keyword evidence="8" id="KW-1185">Reference proteome</keyword>
<dbReference type="AlphaFoldDB" id="A0A261VDH1"/>
<feature type="transmembrane region" description="Helical" evidence="5">
    <location>
        <begin position="176"/>
        <end position="193"/>
    </location>
</feature>
<feature type="transmembrane region" description="Helical" evidence="5">
    <location>
        <begin position="361"/>
        <end position="380"/>
    </location>
</feature>
<evidence type="ECO:0000313" key="8">
    <source>
        <dbReference type="Proteomes" id="UP000216429"/>
    </source>
</evidence>
<protein>
    <submittedName>
        <fullName evidence="7">O-antigen polymerase</fullName>
    </submittedName>
</protein>
<dbReference type="InterPro" id="IPR007016">
    <property type="entry name" value="O-antigen_ligase-rel_domated"/>
</dbReference>
<evidence type="ECO:0000256" key="5">
    <source>
        <dbReference type="SAM" id="Phobius"/>
    </source>
</evidence>
<comment type="subcellular location">
    <subcellularLocation>
        <location evidence="1">Membrane</location>
        <topology evidence="1">Multi-pass membrane protein</topology>
    </subcellularLocation>
</comment>
<keyword evidence="4 5" id="KW-0472">Membrane</keyword>
<feature type="transmembrane region" description="Helical" evidence="5">
    <location>
        <begin position="144"/>
        <end position="164"/>
    </location>
</feature>
<feature type="transmembrane region" description="Helical" evidence="5">
    <location>
        <begin position="223"/>
        <end position="243"/>
    </location>
</feature>
<evidence type="ECO:0000256" key="4">
    <source>
        <dbReference type="ARBA" id="ARBA00023136"/>
    </source>
</evidence>
<comment type="caution">
    <text evidence="7">The sequence shown here is derived from an EMBL/GenBank/DDBJ whole genome shotgun (WGS) entry which is preliminary data.</text>
</comment>
<feature type="transmembrane region" description="Helical" evidence="5">
    <location>
        <begin position="112"/>
        <end position="132"/>
    </location>
</feature>
<reference evidence="8" key="1">
    <citation type="submission" date="2017-05" db="EMBL/GenBank/DDBJ databases">
        <title>Complete and WGS of Bordetella genogroups.</title>
        <authorList>
            <person name="Spilker T."/>
            <person name="Lipuma J."/>
        </authorList>
    </citation>
    <scope>NUCLEOTIDE SEQUENCE [LARGE SCALE GENOMIC DNA]</scope>
    <source>
        <strain evidence="8">AU6712</strain>
    </source>
</reference>
<dbReference type="Proteomes" id="UP000216429">
    <property type="component" value="Unassembled WGS sequence"/>
</dbReference>
<name>A0A261VDH1_9BORD</name>
<dbReference type="PANTHER" id="PTHR37422:SF23">
    <property type="entry name" value="TEICHURONIC ACID BIOSYNTHESIS PROTEIN TUAE"/>
    <property type="match status" value="1"/>
</dbReference>
<proteinExistence type="predicted"/>
<evidence type="ECO:0000256" key="1">
    <source>
        <dbReference type="ARBA" id="ARBA00004141"/>
    </source>
</evidence>
<dbReference type="InterPro" id="IPR051533">
    <property type="entry name" value="WaaL-like"/>
</dbReference>
<evidence type="ECO:0000259" key="6">
    <source>
        <dbReference type="Pfam" id="PF04932"/>
    </source>
</evidence>
<dbReference type="Pfam" id="PF04932">
    <property type="entry name" value="Wzy_C"/>
    <property type="match status" value="1"/>
</dbReference>
<keyword evidence="2 5" id="KW-0812">Transmembrane</keyword>
<feature type="transmembrane region" description="Helical" evidence="5">
    <location>
        <begin position="87"/>
        <end position="105"/>
    </location>
</feature>
<dbReference type="PANTHER" id="PTHR37422">
    <property type="entry name" value="TEICHURONIC ACID BIOSYNTHESIS PROTEIN TUAE"/>
    <property type="match status" value="1"/>
</dbReference>
<evidence type="ECO:0000256" key="3">
    <source>
        <dbReference type="ARBA" id="ARBA00022989"/>
    </source>
</evidence>
<organism evidence="7 8">
    <name type="scientific">Bordetella genomosp. 12</name>
    <dbReference type="NCBI Taxonomy" id="463035"/>
    <lineage>
        <taxon>Bacteria</taxon>
        <taxon>Pseudomonadati</taxon>
        <taxon>Pseudomonadota</taxon>
        <taxon>Betaproteobacteria</taxon>
        <taxon>Burkholderiales</taxon>
        <taxon>Alcaligenaceae</taxon>
        <taxon>Bordetella</taxon>
    </lineage>
</organism>
<dbReference type="EMBL" id="NEVU01000003">
    <property type="protein sequence ID" value="OZI72149.1"/>
    <property type="molecule type" value="Genomic_DNA"/>
</dbReference>
<evidence type="ECO:0000256" key="2">
    <source>
        <dbReference type="ARBA" id="ARBA00022692"/>
    </source>
</evidence>
<sequence length="417" mass="44812">MLNRLFSWLLVASITAMPTLLLTTSGGGSAAFYLAILLCLAVLASAGRPPDLRDYRHLMLAAGAPLAVMLFSSALHASWSNATLERGLRLALGLPLLLAAVHAVGADRLKQALWGILAAGWAGTATLITLVHGNLARRPLTDQYNAVGYGNLLLLFAVLSLFSLSWRLTRYVRLENAFKLLTLLTAFTGFILTQTRSGWVALPVFVVLALVVYARIRHPLRLAAAALGILAVLMALGSLNASLRERVDQGVMQFRECQTAPLSNTSICIRLQLWRAAWTMMQDNPLKGAGPAGFAPQLPELAARDVVSPHVAREFGEPHNDLLDALALYGIPGGLALLLLYAVPAALFTRRLAYRLPQSRRAAAAMGLAVCLGFALFGLTELMFRGMRTVGFYALLVALFAVLSEPGHGAGRRLSAQ</sequence>
<feature type="transmembrane region" description="Helical" evidence="5">
    <location>
        <begin position="58"/>
        <end position="75"/>
    </location>
</feature>
<keyword evidence="3 5" id="KW-1133">Transmembrane helix</keyword>
<feature type="transmembrane region" description="Helical" evidence="5">
    <location>
        <begin position="326"/>
        <end position="349"/>
    </location>
</feature>
<feature type="domain" description="O-antigen ligase-related" evidence="6">
    <location>
        <begin position="182"/>
        <end position="337"/>
    </location>
</feature>
<feature type="transmembrane region" description="Helical" evidence="5">
    <location>
        <begin position="199"/>
        <end position="216"/>
    </location>
</feature>